<evidence type="ECO:0000256" key="2">
    <source>
        <dbReference type="SAM" id="Phobius"/>
    </source>
</evidence>
<evidence type="ECO:0000256" key="1">
    <source>
        <dbReference type="SAM" id="MobiDB-lite"/>
    </source>
</evidence>
<proteinExistence type="predicted"/>
<feature type="transmembrane region" description="Helical" evidence="2">
    <location>
        <begin position="6"/>
        <end position="26"/>
    </location>
</feature>
<keyword evidence="2" id="KW-1133">Transmembrane helix</keyword>
<evidence type="ECO:0000313" key="3">
    <source>
        <dbReference type="EMBL" id="BBY15057.1"/>
    </source>
</evidence>
<evidence type="ECO:0000313" key="4">
    <source>
        <dbReference type="Proteomes" id="UP000466607"/>
    </source>
</evidence>
<sequence>MSTPVMHSLFVLVPLGLTAVLALLIWRGKGPHPASYKMSEPWRYSPILWAAEEPSGHHTATTGRSIQADSAAEGGNVGEHHSNHVTIGGGASGKW</sequence>
<gene>
    <name evidence="3" type="ORF">MLIT_06490</name>
</gene>
<feature type="compositionally biased region" description="Polar residues" evidence="1">
    <location>
        <begin position="58"/>
        <end position="68"/>
    </location>
</feature>
<name>A0AAD1MTB4_9MYCO</name>
<keyword evidence="2" id="KW-0472">Membrane</keyword>
<accession>A0AAD1MTB4</accession>
<organism evidence="3 4">
    <name type="scientific">Mycolicibacterium litorale</name>
    <dbReference type="NCBI Taxonomy" id="758802"/>
    <lineage>
        <taxon>Bacteria</taxon>
        <taxon>Bacillati</taxon>
        <taxon>Actinomycetota</taxon>
        <taxon>Actinomycetes</taxon>
        <taxon>Mycobacteriales</taxon>
        <taxon>Mycobacteriaceae</taxon>
        <taxon>Mycolicibacterium</taxon>
    </lineage>
</organism>
<dbReference type="EMBL" id="AP022586">
    <property type="protein sequence ID" value="BBY15057.1"/>
    <property type="molecule type" value="Genomic_DNA"/>
</dbReference>
<keyword evidence="2" id="KW-0812">Transmembrane</keyword>
<keyword evidence="4" id="KW-1185">Reference proteome</keyword>
<dbReference type="Proteomes" id="UP000466607">
    <property type="component" value="Chromosome"/>
</dbReference>
<reference evidence="3 4" key="1">
    <citation type="journal article" date="2019" name="Emerg. Microbes Infect.">
        <title>Comprehensive subspecies identification of 175 nontuberculous mycobacteria species based on 7547 genomic profiles.</title>
        <authorList>
            <person name="Matsumoto Y."/>
            <person name="Kinjo T."/>
            <person name="Motooka D."/>
            <person name="Nabeya D."/>
            <person name="Jung N."/>
            <person name="Uechi K."/>
            <person name="Horii T."/>
            <person name="Iida T."/>
            <person name="Fujita J."/>
            <person name="Nakamura S."/>
        </authorList>
    </citation>
    <scope>NUCLEOTIDE SEQUENCE [LARGE SCALE GENOMIC DNA]</scope>
    <source>
        <strain evidence="3 4">JCM 17423</strain>
    </source>
</reference>
<protein>
    <submittedName>
        <fullName evidence="3">Uncharacterized protein</fullName>
    </submittedName>
</protein>
<feature type="region of interest" description="Disordered" evidence="1">
    <location>
        <begin position="55"/>
        <end position="95"/>
    </location>
</feature>
<dbReference type="AlphaFoldDB" id="A0AAD1MTB4"/>